<dbReference type="GO" id="GO:0005524">
    <property type="term" value="F:ATP binding"/>
    <property type="evidence" value="ECO:0007669"/>
    <property type="project" value="UniProtKB-UniRule"/>
</dbReference>
<dbReference type="SUPFAM" id="SSF63418">
    <property type="entry name" value="MurE/MurF N-terminal domain"/>
    <property type="match status" value="1"/>
</dbReference>
<name>A0A1I1MGM7_9GAMM</name>
<comment type="similarity">
    <text evidence="10">Belongs to the MurCDEF family. MurF subfamily.</text>
</comment>
<dbReference type="GO" id="GO:0008766">
    <property type="term" value="F:UDP-N-acetylmuramoylalanyl-D-glutamyl-2,6-diaminopimelate-D-alanyl-D-alanine ligase activity"/>
    <property type="evidence" value="ECO:0007669"/>
    <property type="project" value="RHEA"/>
</dbReference>
<protein>
    <recommendedName>
        <fullName evidence="10 11">UDP-N-acetylmuramoyl-tripeptide--D-alanyl-D-alanine ligase</fullName>
        <ecNumber evidence="10 11">6.3.2.10</ecNumber>
    </recommendedName>
    <alternativeName>
        <fullName evidence="10">D-alanyl-D-alanine-adding enzyme</fullName>
    </alternativeName>
</protein>
<keyword evidence="9 10" id="KW-0961">Cell wall biogenesis/degradation</keyword>
<feature type="domain" description="Mur ligase central" evidence="14">
    <location>
        <begin position="112"/>
        <end position="300"/>
    </location>
</feature>
<dbReference type="InterPro" id="IPR035911">
    <property type="entry name" value="MurE/MurF_N"/>
</dbReference>
<evidence type="ECO:0000256" key="8">
    <source>
        <dbReference type="ARBA" id="ARBA00023306"/>
    </source>
</evidence>
<dbReference type="RefSeq" id="WP_090135252.1">
    <property type="nucleotide sequence ID" value="NZ_FOLY01000006.1"/>
</dbReference>
<evidence type="ECO:0000256" key="6">
    <source>
        <dbReference type="ARBA" id="ARBA00022960"/>
    </source>
</evidence>
<comment type="subcellular location">
    <subcellularLocation>
        <location evidence="10 11">Cytoplasm</location>
    </subcellularLocation>
</comment>
<dbReference type="InterPro" id="IPR000713">
    <property type="entry name" value="Mur_ligase_N"/>
</dbReference>
<dbReference type="GO" id="GO:0071555">
    <property type="term" value="P:cell wall organization"/>
    <property type="evidence" value="ECO:0007669"/>
    <property type="project" value="UniProtKB-KW"/>
</dbReference>
<feature type="domain" description="Mur ligase N-terminal catalytic" evidence="12">
    <location>
        <begin position="34"/>
        <end position="100"/>
    </location>
</feature>
<keyword evidence="5 10" id="KW-0067">ATP-binding</keyword>
<evidence type="ECO:0000256" key="9">
    <source>
        <dbReference type="ARBA" id="ARBA00023316"/>
    </source>
</evidence>
<dbReference type="PANTHER" id="PTHR43024:SF1">
    <property type="entry name" value="UDP-N-ACETYLMURAMOYL-TRIPEPTIDE--D-ALANYL-D-ALANINE LIGASE"/>
    <property type="match status" value="1"/>
</dbReference>
<keyword evidence="16" id="KW-1185">Reference proteome</keyword>
<reference evidence="16" key="1">
    <citation type="submission" date="2016-10" db="EMBL/GenBank/DDBJ databases">
        <authorList>
            <person name="Varghese N."/>
            <person name="Submissions S."/>
        </authorList>
    </citation>
    <scope>NUCLEOTIDE SEQUENCE [LARGE SCALE GENOMIC DNA]</scope>
    <source>
        <strain evidence="16">DSM 23439</strain>
    </source>
</reference>
<evidence type="ECO:0000256" key="1">
    <source>
        <dbReference type="ARBA" id="ARBA00022490"/>
    </source>
</evidence>
<keyword evidence="1 10" id="KW-0963">Cytoplasm</keyword>
<keyword evidence="8 10" id="KW-0131">Cell cycle</keyword>
<keyword evidence="6 10" id="KW-0133">Cell shape</keyword>
<dbReference type="Gene3D" id="3.90.190.20">
    <property type="entry name" value="Mur ligase, C-terminal domain"/>
    <property type="match status" value="1"/>
</dbReference>
<dbReference type="HAMAP" id="MF_02019">
    <property type="entry name" value="MurF"/>
    <property type="match status" value="1"/>
</dbReference>
<evidence type="ECO:0000256" key="7">
    <source>
        <dbReference type="ARBA" id="ARBA00022984"/>
    </source>
</evidence>
<dbReference type="EMBL" id="FOLY01000006">
    <property type="protein sequence ID" value="SFC80720.1"/>
    <property type="molecule type" value="Genomic_DNA"/>
</dbReference>
<comment type="pathway">
    <text evidence="10 11">Cell wall biogenesis; peptidoglycan biosynthesis.</text>
</comment>
<dbReference type="Pfam" id="PF01225">
    <property type="entry name" value="Mur_ligase"/>
    <property type="match status" value="1"/>
</dbReference>
<dbReference type="Gene3D" id="3.40.1190.10">
    <property type="entry name" value="Mur-like, catalytic domain"/>
    <property type="match status" value="1"/>
</dbReference>
<proteinExistence type="inferred from homology"/>
<evidence type="ECO:0000256" key="4">
    <source>
        <dbReference type="ARBA" id="ARBA00022741"/>
    </source>
</evidence>
<dbReference type="EC" id="6.3.2.10" evidence="10 11"/>
<dbReference type="GO" id="GO:0008360">
    <property type="term" value="P:regulation of cell shape"/>
    <property type="evidence" value="ECO:0007669"/>
    <property type="project" value="UniProtKB-KW"/>
</dbReference>
<accession>A0A1I1MGM7</accession>
<evidence type="ECO:0000259" key="13">
    <source>
        <dbReference type="Pfam" id="PF02875"/>
    </source>
</evidence>
<dbReference type="UniPathway" id="UPA00219"/>
<gene>
    <name evidence="10" type="primary">murF</name>
    <name evidence="15" type="ORF">SAMN05421848_2807</name>
</gene>
<evidence type="ECO:0000259" key="12">
    <source>
        <dbReference type="Pfam" id="PF01225"/>
    </source>
</evidence>
<evidence type="ECO:0000256" key="10">
    <source>
        <dbReference type="HAMAP-Rule" id="MF_02019"/>
    </source>
</evidence>
<evidence type="ECO:0000313" key="16">
    <source>
        <dbReference type="Proteomes" id="UP000199046"/>
    </source>
</evidence>
<dbReference type="GO" id="GO:0047480">
    <property type="term" value="F:UDP-N-acetylmuramoyl-tripeptide-D-alanyl-D-alanine ligase activity"/>
    <property type="evidence" value="ECO:0007669"/>
    <property type="project" value="UniProtKB-UniRule"/>
</dbReference>
<dbReference type="Pfam" id="PF02875">
    <property type="entry name" value="Mur_ligase_C"/>
    <property type="match status" value="1"/>
</dbReference>
<dbReference type="InterPro" id="IPR036565">
    <property type="entry name" value="Mur-like_cat_sf"/>
</dbReference>
<feature type="domain" description="Mur ligase C-terminal" evidence="13">
    <location>
        <begin position="322"/>
        <end position="440"/>
    </location>
</feature>
<dbReference type="GO" id="GO:0051301">
    <property type="term" value="P:cell division"/>
    <property type="evidence" value="ECO:0007669"/>
    <property type="project" value="UniProtKB-KW"/>
</dbReference>
<sequence length="461" mass="49093">MSNTPEQIIKALRLTDDAIVDGQGAFRRAPSCRIVTDTRSLQAGDVFLALRGERFNGHDFLEIAHERGAIAAIVDTPAEADIAQLIVADTRLALGLLARHHRLGWKGRLAAITGNSGKTTVRALCEAILSRSAPTHATRGNLNNDIGVPLTLLQLDDRCRQAVIEAGANHTGEIAWTASLACPDVVLINNVTDAHIGEFGSAGHIAQAKAELLTGLSPEGVAVLNRNDRFYPVWSSLASRHEILDFGVDVPARVQALDMVSDEGFYHFTLTIDGAALGQVALPLMGRHNVMNALGAAAVAHAMGCEPVHILAGLNGAEGVARRMVMVEGIRNTTLIDDSYNANPGAMRASLDTLVQRPGPRWCFLGAMGELGDYSARAHEALGQYAHDLDIDRVITIGEPARAISTAAGARGRHFEDWNAMIDFARHALPSDASVLIKGSLSAGMDRLVNALRSESSGDDS</sequence>
<dbReference type="NCBIfam" id="TIGR01143">
    <property type="entry name" value="murF"/>
    <property type="match status" value="1"/>
</dbReference>
<dbReference type="InterPro" id="IPR051046">
    <property type="entry name" value="MurCDEF_CellWall_CoF430Synth"/>
</dbReference>
<keyword evidence="4 10" id="KW-0547">Nucleotide-binding</keyword>
<keyword evidence="3 10" id="KW-0132">Cell division</keyword>
<dbReference type="GO" id="GO:0005737">
    <property type="term" value="C:cytoplasm"/>
    <property type="evidence" value="ECO:0007669"/>
    <property type="project" value="UniProtKB-SubCell"/>
</dbReference>
<dbReference type="AlphaFoldDB" id="A0A1I1MGM7"/>
<dbReference type="PANTHER" id="PTHR43024">
    <property type="entry name" value="UDP-N-ACETYLMURAMOYL-TRIPEPTIDE--D-ALANYL-D-ALANINE LIGASE"/>
    <property type="match status" value="1"/>
</dbReference>
<evidence type="ECO:0000313" key="15">
    <source>
        <dbReference type="EMBL" id="SFC80720.1"/>
    </source>
</evidence>
<evidence type="ECO:0000256" key="11">
    <source>
        <dbReference type="RuleBase" id="RU004136"/>
    </source>
</evidence>
<evidence type="ECO:0000259" key="14">
    <source>
        <dbReference type="Pfam" id="PF08245"/>
    </source>
</evidence>
<comment type="function">
    <text evidence="10 11">Involved in cell wall formation. Catalyzes the final step in the synthesis of UDP-N-acetylmuramoyl-pentapeptide, the precursor of murein.</text>
</comment>
<evidence type="ECO:0000256" key="2">
    <source>
        <dbReference type="ARBA" id="ARBA00022598"/>
    </source>
</evidence>
<organism evidence="15 16">
    <name type="scientific">Kushneria avicenniae</name>
    <dbReference type="NCBI Taxonomy" id="402385"/>
    <lineage>
        <taxon>Bacteria</taxon>
        <taxon>Pseudomonadati</taxon>
        <taxon>Pseudomonadota</taxon>
        <taxon>Gammaproteobacteria</taxon>
        <taxon>Oceanospirillales</taxon>
        <taxon>Halomonadaceae</taxon>
        <taxon>Kushneria</taxon>
    </lineage>
</organism>
<dbReference type="Proteomes" id="UP000199046">
    <property type="component" value="Unassembled WGS sequence"/>
</dbReference>
<dbReference type="SUPFAM" id="SSF53244">
    <property type="entry name" value="MurD-like peptide ligases, peptide-binding domain"/>
    <property type="match status" value="1"/>
</dbReference>
<dbReference type="OrthoDB" id="9801978at2"/>
<comment type="caution">
    <text evidence="10">Lacks conserved residue(s) required for the propagation of feature annotation.</text>
</comment>
<keyword evidence="2 10" id="KW-0436">Ligase</keyword>
<dbReference type="Gene3D" id="3.40.1390.10">
    <property type="entry name" value="MurE/MurF, N-terminal domain"/>
    <property type="match status" value="1"/>
</dbReference>
<evidence type="ECO:0000256" key="3">
    <source>
        <dbReference type="ARBA" id="ARBA00022618"/>
    </source>
</evidence>
<dbReference type="SUPFAM" id="SSF53623">
    <property type="entry name" value="MurD-like peptide ligases, catalytic domain"/>
    <property type="match status" value="1"/>
</dbReference>
<dbReference type="InterPro" id="IPR013221">
    <property type="entry name" value="Mur_ligase_cen"/>
</dbReference>
<dbReference type="InterPro" id="IPR004101">
    <property type="entry name" value="Mur_ligase_C"/>
</dbReference>
<dbReference type="GO" id="GO:0009252">
    <property type="term" value="P:peptidoglycan biosynthetic process"/>
    <property type="evidence" value="ECO:0007669"/>
    <property type="project" value="UniProtKB-UniRule"/>
</dbReference>
<dbReference type="Pfam" id="PF08245">
    <property type="entry name" value="Mur_ligase_M"/>
    <property type="match status" value="1"/>
</dbReference>
<keyword evidence="7 10" id="KW-0573">Peptidoglycan synthesis</keyword>
<evidence type="ECO:0000256" key="5">
    <source>
        <dbReference type="ARBA" id="ARBA00022840"/>
    </source>
</evidence>
<dbReference type="STRING" id="402385.SAMN05421848_2807"/>
<dbReference type="InterPro" id="IPR005863">
    <property type="entry name" value="UDP-N-AcMur_synth"/>
</dbReference>
<dbReference type="InterPro" id="IPR036615">
    <property type="entry name" value="Mur_ligase_C_dom_sf"/>
</dbReference>
<comment type="catalytic activity">
    <reaction evidence="10 11">
        <text>D-alanyl-D-alanine + UDP-N-acetyl-alpha-D-muramoyl-L-alanyl-gamma-D-glutamyl-meso-2,6-diaminopimelate + ATP = UDP-N-acetyl-alpha-D-muramoyl-L-alanyl-gamma-D-glutamyl-meso-2,6-diaminopimeloyl-D-alanyl-D-alanine + ADP + phosphate + H(+)</text>
        <dbReference type="Rhea" id="RHEA:28374"/>
        <dbReference type="ChEBI" id="CHEBI:15378"/>
        <dbReference type="ChEBI" id="CHEBI:30616"/>
        <dbReference type="ChEBI" id="CHEBI:43474"/>
        <dbReference type="ChEBI" id="CHEBI:57822"/>
        <dbReference type="ChEBI" id="CHEBI:61386"/>
        <dbReference type="ChEBI" id="CHEBI:83905"/>
        <dbReference type="ChEBI" id="CHEBI:456216"/>
        <dbReference type="EC" id="6.3.2.10"/>
    </reaction>
</comment>